<name>A0A9X9X028_9PROT</name>
<protein>
    <submittedName>
        <fullName evidence="2">Hemerythrin domain-containing protein</fullName>
    </submittedName>
</protein>
<reference evidence="2" key="2">
    <citation type="journal article" date="2021" name="Syst. Appl. Microbiol.">
        <title>Roseomonas hellenica sp. nov., isolated from roots of wild-growing Alkanna tinctoria.</title>
        <authorList>
            <person name="Rat A."/>
            <person name="Naranjo H.D."/>
            <person name="Lebbe L."/>
            <person name="Cnockaert M."/>
            <person name="Krigas N."/>
            <person name="Grigoriadou K."/>
            <person name="Maloupa E."/>
            <person name="Willems A."/>
        </authorList>
    </citation>
    <scope>NUCLEOTIDE SEQUENCE</scope>
    <source>
        <strain evidence="2">LMG 31231</strain>
    </source>
</reference>
<feature type="domain" description="Hemerythrin-like" evidence="1">
    <location>
        <begin position="24"/>
        <end position="153"/>
    </location>
</feature>
<keyword evidence="3" id="KW-1185">Reference proteome</keyword>
<dbReference type="AlphaFoldDB" id="A0A9X9X028"/>
<dbReference type="RefSeq" id="WP_211863175.1">
    <property type="nucleotide sequence ID" value="NZ_JAAEDM010000049.1"/>
</dbReference>
<sequence>MVPPGGRRRGAEFGVLGPELLTDPLAFLSAEHLRQGALLAHLERLARHPQARGARALAAALMEWLAVELPRHMADEERSLHARLEPYDTEGLLLRLREDHVDEREAAKALIADLRAIAAHHSPGPGFAALARRFASGFRAHLATEEAEVTPLARRVLSAEILTQIAAELAARRA</sequence>
<dbReference type="EMBL" id="JAAEDM010000049">
    <property type="protein sequence ID" value="MBR0672757.1"/>
    <property type="molecule type" value="Genomic_DNA"/>
</dbReference>
<evidence type="ECO:0000313" key="2">
    <source>
        <dbReference type="EMBL" id="MBR0672757.1"/>
    </source>
</evidence>
<organism evidence="2 3">
    <name type="scientific">Neoroseomonas soli</name>
    <dbReference type="NCBI Taxonomy" id="1081025"/>
    <lineage>
        <taxon>Bacteria</taxon>
        <taxon>Pseudomonadati</taxon>
        <taxon>Pseudomonadota</taxon>
        <taxon>Alphaproteobacteria</taxon>
        <taxon>Acetobacterales</taxon>
        <taxon>Acetobacteraceae</taxon>
        <taxon>Neoroseomonas</taxon>
    </lineage>
</organism>
<reference evidence="2" key="1">
    <citation type="submission" date="2020-01" db="EMBL/GenBank/DDBJ databases">
        <authorList>
            <person name="Rat A."/>
        </authorList>
    </citation>
    <scope>NUCLEOTIDE SEQUENCE</scope>
    <source>
        <strain evidence="2">LMG 31231</strain>
    </source>
</reference>
<proteinExistence type="predicted"/>
<dbReference type="InterPro" id="IPR012312">
    <property type="entry name" value="Hemerythrin-like"/>
</dbReference>
<evidence type="ECO:0000259" key="1">
    <source>
        <dbReference type="Pfam" id="PF01814"/>
    </source>
</evidence>
<gene>
    <name evidence="2" type="ORF">GXW76_16375</name>
</gene>
<dbReference type="Gene3D" id="1.20.120.520">
    <property type="entry name" value="nmb1532 protein domain like"/>
    <property type="match status" value="1"/>
</dbReference>
<dbReference type="Proteomes" id="UP001138751">
    <property type="component" value="Unassembled WGS sequence"/>
</dbReference>
<accession>A0A9X9X028</accession>
<evidence type="ECO:0000313" key="3">
    <source>
        <dbReference type="Proteomes" id="UP001138751"/>
    </source>
</evidence>
<comment type="caution">
    <text evidence="2">The sequence shown here is derived from an EMBL/GenBank/DDBJ whole genome shotgun (WGS) entry which is preliminary data.</text>
</comment>
<dbReference type="Pfam" id="PF01814">
    <property type="entry name" value="Hemerythrin"/>
    <property type="match status" value="1"/>
</dbReference>